<dbReference type="Proteomes" id="UP000046090">
    <property type="component" value="Unassembled WGS sequence"/>
</dbReference>
<evidence type="ECO:0000313" key="2">
    <source>
        <dbReference type="Proteomes" id="UP000046090"/>
    </source>
</evidence>
<evidence type="ECO:0000313" key="1">
    <source>
        <dbReference type="EMBL" id="CRI35216.1"/>
    </source>
</evidence>
<proteinExistence type="predicted"/>
<protein>
    <submittedName>
        <fullName evidence="1">Uncharacterized protein</fullName>
    </submittedName>
</protein>
<reference evidence="2" key="1">
    <citation type="submission" date="2014-12" db="EMBL/GenBank/DDBJ databases">
        <authorList>
            <person name="Smet A."/>
        </authorList>
    </citation>
    <scope>NUCLEOTIDE SEQUENCE [LARGE SCALE GENOMIC DNA]</scope>
</reference>
<sequence length="48" mass="5324">MRLGKLCTHLLLPFKGGNLLFWCSDLRLNLGEGAVLMCFSPLRVEGGF</sequence>
<gene>
    <name evidence="1" type="ORF">HHE01_02140</name>
</gene>
<dbReference type="AlphaFoldDB" id="A0A0K2XMI0"/>
<organism evidence="1 2">
    <name type="scientific">Helicobacter heilmannii</name>
    <dbReference type="NCBI Taxonomy" id="35817"/>
    <lineage>
        <taxon>Bacteria</taxon>
        <taxon>Pseudomonadati</taxon>
        <taxon>Campylobacterota</taxon>
        <taxon>Epsilonproteobacteria</taxon>
        <taxon>Campylobacterales</taxon>
        <taxon>Helicobacteraceae</taxon>
        <taxon>Helicobacter</taxon>
    </lineage>
</organism>
<name>A0A0K2XMI0_HELHE</name>
<keyword evidence="2" id="KW-1185">Reference proteome</keyword>
<dbReference type="EMBL" id="CDMK01000003">
    <property type="protein sequence ID" value="CRI35216.1"/>
    <property type="molecule type" value="Genomic_DNA"/>
</dbReference>
<accession>A0A0K2XMI0</accession>